<dbReference type="RefSeq" id="WP_317137964.1">
    <property type="nucleotide sequence ID" value="NZ_CP118157.1"/>
</dbReference>
<evidence type="ECO:0000313" key="5">
    <source>
        <dbReference type="Proteomes" id="UP001305498"/>
    </source>
</evidence>
<gene>
    <name evidence="4" type="ORF">N8K70_08755</name>
</gene>
<dbReference type="Proteomes" id="UP001305498">
    <property type="component" value="Chromosome"/>
</dbReference>
<dbReference type="PANTHER" id="PTHR43877:SF2">
    <property type="entry name" value="AMINOALKYLPHOSPHONATE N-ACETYLTRANSFERASE-RELATED"/>
    <property type="match status" value="1"/>
</dbReference>
<protein>
    <submittedName>
        <fullName evidence="4">GNAT family N-acetyltransferase</fullName>
    </submittedName>
</protein>
<dbReference type="Gene3D" id="3.40.630.30">
    <property type="match status" value="1"/>
</dbReference>
<sequence>MELQTLDAAGWRVWRALRLRALTEDPDAFGSRLASWTGDGDREDRWRATFAIPGSVHLVARVHGEPCGMVRGIWADHVDAIELVSLWVAPDVRGRGVATALIDAIEQWAAERAGVLLLSVAPANVRAIRLYESLGFAASRWTGDLLPDGVTREIVMAKSLGDASARPPRRGRRRDGE</sequence>
<dbReference type="AlphaFoldDB" id="A0AA97FE63"/>
<organism evidence="4 5">
    <name type="scientific">Microbacterium betulae</name>
    <dbReference type="NCBI Taxonomy" id="2981139"/>
    <lineage>
        <taxon>Bacteria</taxon>
        <taxon>Bacillati</taxon>
        <taxon>Actinomycetota</taxon>
        <taxon>Actinomycetes</taxon>
        <taxon>Micrococcales</taxon>
        <taxon>Microbacteriaceae</taxon>
        <taxon>Microbacterium</taxon>
    </lineage>
</organism>
<keyword evidence="2" id="KW-0012">Acyltransferase</keyword>
<dbReference type="GO" id="GO:0016747">
    <property type="term" value="F:acyltransferase activity, transferring groups other than amino-acyl groups"/>
    <property type="evidence" value="ECO:0007669"/>
    <property type="project" value="InterPro"/>
</dbReference>
<dbReference type="Pfam" id="PF00583">
    <property type="entry name" value="Acetyltransf_1"/>
    <property type="match status" value="1"/>
</dbReference>
<dbReference type="KEGG" id="mbet:N8K70_08755"/>
<feature type="domain" description="N-acetyltransferase" evidence="3">
    <location>
        <begin position="1"/>
        <end position="161"/>
    </location>
</feature>
<name>A0AA97FE63_9MICO</name>
<evidence type="ECO:0000256" key="1">
    <source>
        <dbReference type="ARBA" id="ARBA00022679"/>
    </source>
</evidence>
<evidence type="ECO:0000256" key="2">
    <source>
        <dbReference type="ARBA" id="ARBA00023315"/>
    </source>
</evidence>
<reference evidence="4 5" key="1">
    <citation type="submission" date="2023-02" db="EMBL/GenBank/DDBJ databases">
        <title>Microbacterium betulae sp. nov., isolated from birch wood.</title>
        <authorList>
            <person name="Pasciak M."/>
            <person name="Pawlik K.J."/>
            <person name="Martynowski D."/>
            <person name="Laczmanski L."/>
            <person name="Ciekot J."/>
            <person name="Szponar B."/>
            <person name="Wojcik-Fatla A."/>
            <person name="Mackiewicz B."/>
            <person name="Farian E."/>
            <person name="Cholewa G."/>
            <person name="Cholewa A."/>
            <person name="Dutkiewicz J."/>
        </authorList>
    </citation>
    <scope>NUCLEOTIDE SEQUENCE [LARGE SCALE GENOMIC DNA]</scope>
    <source>
        <strain evidence="4 5">AB</strain>
    </source>
</reference>
<keyword evidence="1" id="KW-0808">Transferase</keyword>
<dbReference type="PANTHER" id="PTHR43877">
    <property type="entry name" value="AMINOALKYLPHOSPHONATE N-ACETYLTRANSFERASE-RELATED-RELATED"/>
    <property type="match status" value="1"/>
</dbReference>
<evidence type="ECO:0000259" key="3">
    <source>
        <dbReference type="PROSITE" id="PS51186"/>
    </source>
</evidence>
<accession>A0AA97FE63</accession>
<dbReference type="EMBL" id="CP118157">
    <property type="protein sequence ID" value="WOF21488.1"/>
    <property type="molecule type" value="Genomic_DNA"/>
</dbReference>
<dbReference type="SUPFAM" id="SSF55729">
    <property type="entry name" value="Acyl-CoA N-acyltransferases (Nat)"/>
    <property type="match status" value="1"/>
</dbReference>
<dbReference type="InterPro" id="IPR050832">
    <property type="entry name" value="Bact_Acetyltransf"/>
</dbReference>
<evidence type="ECO:0000313" key="4">
    <source>
        <dbReference type="EMBL" id="WOF21488.1"/>
    </source>
</evidence>
<keyword evidence="5" id="KW-1185">Reference proteome</keyword>
<dbReference type="CDD" id="cd04301">
    <property type="entry name" value="NAT_SF"/>
    <property type="match status" value="1"/>
</dbReference>
<proteinExistence type="predicted"/>
<dbReference type="PROSITE" id="PS51186">
    <property type="entry name" value="GNAT"/>
    <property type="match status" value="1"/>
</dbReference>
<dbReference type="InterPro" id="IPR016181">
    <property type="entry name" value="Acyl_CoA_acyltransferase"/>
</dbReference>
<dbReference type="InterPro" id="IPR000182">
    <property type="entry name" value="GNAT_dom"/>
</dbReference>